<reference evidence="2 3" key="1">
    <citation type="submission" date="2024-04" db="EMBL/GenBank/DDBJ databases">
        <title>Luteolibacter sp. isolated from soil.</title>
        <authorList>
            <person name="An J."/>
        </authorList>
    </citation>
    <scope>NUCLEOTIDE SEQUENCE [LARGE SCALE GENOMIC DNA]</scope>
    <source>
        <strain evidence="2 3">Y139</strain>
    </source>
</reference>
<evidence type="ECO:0000259" key="1">
    <source>
        <dbReference type="Pfam" id="PF01636"/>
    </source>
</evidence>
<evidence type="ECO:0000313" key="3">
    <source>
        <dbReference type="Proteomes" id="UP001371305"/>
    </source>
</evidence>
<feature type="domain" description="Aminoglycoside phosphotransferase" evidence="1">
    <location>
        <begin position="36"/>
        <end position="262"/>
    </location>
</feature>
<comment type="caution">
    <text evidence="2">The sequence shown here is derived from an EMBL/GenBank/DDBJ whole genome shotgun (WGS) entry which is preliminary data.</text>
</comment>
<accession>A0ABU9B2L8</accession>
<proteinExistence type="predicted"/>
<dbReference type="Proteomes" id="UP001371305">
    <property type="component" value="Unassembled WGS sequence"/>
</dbReference>
<dbReference type="InterPro" id="IPR011009">
    <property type="entry name" value="Kinase-like_dom_sf"/>
</dbReference>
<keyword evidence="3" id="KW-1185">Reference proteome</keyword>
<dbReference type="Gene3D" id="3.30.200.20">
    <property type="entry name" value="Phosphorylase Kinase, domain 1"/>
    <property type="match status" value="1"/>
</dbReference>
<dbReference type="Gene3D" id="3.90.1200.10">
    <property type="match status" value="1"/>
</dbReference>
<name>A0ABU9B2L8_9BACT</name>
<dbReference type="InterPro" id="IPR002575">
    <property type="entry name" value="Aminoglycoside_PTrfase"/>
</dbReference>
<dbReference type="EMBL" id="JBBUKT010000010">
    <property type="protein sequence ID" value="MEK7953085.1"/>
    <property type="molecule type" value="Genomic_DNA"/>
</dbReference>
<dbReference type="SUPFAM" id="SSF56112">
    <property type="entry name" value="Protein kinase-like (PK-like)"/>
    <property type="match status" value="1"/>
</dbReference>
<sequence length="333" mass="37722">MSRGSSFENSGAAMPTDSILYATRQYLGIAPTVSVTLTPIKKGASGRTIVRVATPGKDPFIGIHWTDERPDSDNFLPVAKFLKATKINVPEIFHEIPHRRVALVEDLGDTDLLSLKDRPFAEREPYYRSALQQIDKLFYSKGPKDFELMPAFDESLYRWEQEYFFDHLVEDLLGMDASGLRENEDFQALAKRLGSSAKHLVHRDFQSQNLLLKDGKAWWIDFQGMRRGRQEYDIASLVFDPYMDHSAEDREAILSIWEDISEDRPETTIFRQCAAQRLMQALGAYGNIARNKGDEWYLQFVAPAARSLAEVTAGTPLEKPLAPVLAKATEFAP</sequence>
<organism evidence="2 3">
    <name type="scientific">Luteolibacter soli</name>
    <dbReference type="NCBI Taxonomy" id="3135280"/>
    <lineage>
        <taxon>Bacteria</taxon>
        <taxon>Pseudomonadati</taxon>
        <taxon>Verrucomicrobiota</taxon>
        <taxon>Verrucomicrobiia</taxon>
        <taxon>Verrucomicrobiales</taxon>
        <taxon>Verrucomicrobiaceae</taxon>
        <taxon>Luteolibacter</taxon>
    </lineage>
</organism>
<evidence type="ECO:0000313" key="2">
    <source>
        <dbReference type="EMBL" id="MEK7953085.1"/>
    </source>
</evidence>
<dbReference type="Pfam" id="PF01636">
    <property type="entry name" value="APH"/>
    <property type="match status" value="1"/>
</dbReference>
<protein>
    <submittedName>
        <fullName evidence="2">Phosphotransferase</fullName>
    </submittedName>
</protein>
<gene>
    <name evidence="2" type="ORF">WKV53_21400</name>
</gene>